<evidence type="ECO:0000256" key="3">
    <source>
        <dbReference type="ARBA" id="ARBA00023152"/>
    </source>
</evidence>
<evidence type="ECO:0000313" key="7">
    <source>
        <dbReference type="EMBL" id="SFA92737.1"/>
    </source>
</evidence>
<feature type="binding site" evidence="6">
    <location>
        <position position="53"/>
    </location>
    <ligand>
        <name>substrate</name>
    </ligand>
</feature>
<dbReference type="InterPro" id="IPR005952">
    <property type="entry name" value="Phosphogly_mut1"/>
</dbReference>
<comment type="similarity">
    <text evidence="1">Belongs to the phosphoglycerate mutase family. BPG-dependent PGAM subfamily.</text>
</comment>
<dbReference type="RefSeq" id="WP_092871051.1">
    <property type="nucleotide sequence ID" value="NZ_FOJY01000005.1"/>
</dbReference>
<dbReference type="OrthoDB" id="9783269at2"/>
<feature type="active site" description="Proton donor/acceptor" evidence="5">
    <location>
        <position position="75"/>
    </location>
</feature>
<reference evidence="7 8" key="1">
    <citation type="submission" date="2016-10" db="EMBL/GenBank/DDBJ databases">
        <authorList>
            <person name="de Groot N.N."/>
        </authorList>
    </citation>
    <scope>NUCLEOTIDE SEQUENCE [LARGE SCALE GENOMIC DNA]</scope>
    <source>
        <strain evidence="7 8">DSM 5522</strain>
    </source>
</reference>
<keyword evidence="4" id="KW-0413">Isomerase</keyword>
<keyword evidence="3" id="KW-0324">Glycolysis</keyword>
<dbReference type="InterPro" id="IPR013078">
    <property type="entry name" value="His_Pase_superF_clade-1"/>
</dbReference>
<dbReference type="Proteomes" id="UP000198838">
    <property type="component" value="Unassembled WGS sequence"/>
</dbReference>
<evidence type="ECO:0000256" key="2">
    <source>
        <dbReference type="ARBA" id="ARBA00012028"/>
    </source>
</evidence>
<dbReference type="GO" id="GO:0004619">
    <property type="term" value="F:phosphoglycerate mutase activity"/>
    <property type="evidence" value="ECO:0007669"/>
    <property type="project" value="UniProtKB-EC"/>
</dbReference>
<feature type="binding site" evidence="6">
    <location>
        <begin position="7"/>
        <end position="14"/>
    </location>
    <ligand>
        <name>substrate</name>
    </ligand>
</feature>
<dbReference type="EC" id="5.4.2.11" evidence="2"/>
<accession>A0A1I0WWE4</accession>
<sequence>MKIILIRHSKTYGNTLKRYIGVTDEPLCEEGIRLLKERCYPKADILFTSPLKRCIMTAQIIYPDMEYEIIDDLKECNFGEFENKNYKELSGNENYQKWIDSNGMMPFPGGEAHEDFTKRCIKGYEKAIAIAQNKGFANLAIVAHGGTIMSIMEKLLSSEDFYKYHPENAEGFSYEIDEKGKIISEISPVGVKG</sequence>
<gene>
    <name evidence="7" type="ORF">SAMN05216249_10523</name>
</gene>
<dbReference type="Gene3D" id="3.40.50.1240">
    <property type="entry name" value="Phosphoglycerate mutase-like"/>
    <property type="match status" value="1"/>
</dbReference>
<protein>
    <recommendedName>
        <fullName evidence="2">phosphoglycerate mutase (2,3-diphosphoglycerate-dependent)</fullName>
        <ecNumber evidence="2">5.4.2.11</ecNumber>
    </recommendedName>
</protein>
<dbReference type="InterPro" id="IPR029033">
    <property type="entry name" value="His_PPase_superfam"/>
</dbReference>
<dbReference type="PANTHER" id="PTHR11931">
    <property type="entry name" value="PHOSPHOGLYCERATE MUTASE"/>
    <property type="match status" value="1"/>
</dbReference>
<dbReference type="SUPFAM" id="SSF53254">
    <property type="entry name" value="Phosphoglycerate mutase-like"/>
    <property type="match status" value="1"/>
</dbReference>
<evidence type="ECO:0000256" key="6">
    <source>
        <dbReference type="PIRSR" id="PIRSR613078-2"/>
    </source>
</evidence>
<evidence type="ECO:0000256" key="4">
    <source>
        <dbReference type="ARBA" id="ARBA00023235"/>
    </source>
</evidence>
<keyword evidence="8" id="KW-1185">Reference proteome</keyword>
<evidence type="ECO:0000256" key="1">
    <source>
        <dbReference type="ARBA" id="ARBA00006717"/>
    </source>
</evidence>
<dbReference type="AlphaFoldDB" id="A0A1I0WWE4"/>
<dbReference type="Pfam" id="PF00300">
    <property type="entry name" value="His_Phos_1"/>
    <property type="match status" value="1"/>
</dbReference>
<dbReference type="SMART" id="SM00855">
    <property type="entry name" value="PGAM"/>
    <property type="match status" value="1"/>
</dbReference>
<dbReference type="GO" id="GO:0006096">
    <property type="term" value="P:glycolytic process"/>
    <property type="evidence" value="ECO:0007669"/>
    <property type="project" value="UniProtKB-KW"/>
</dbReference>
<dbReference type="STRING" id="1120918.SAMN05216249_10523"/>
<evidence type="ECO:0000313" key="8">
    <source>
        <dbReference type="Proteomes" id="UP000198838"/>
    </source>
</evidence>
<feature type="active site" description="Tele-phosphohistidine intermediate" evidence="5">
    <location>
        <position position="8"/>
    </location>
</feature>
<evidence type="ECO:0000256" key="5">
    <source>
        <dbReference type="PIRSR" id="PIRSR613078-1"/>
    </source>
</evidence>
<name>A0A1I0WWE4_9FIRM</name>
<dbReference type="CDD" id="cd07067">
    <property type="entry name" value="HP_PGM_like"/>
    <property type="match status" value="1"/>
</dbReference>
<proteinExistence type="inferred from homology"/>
<dbReference type="EMBL" id="FOJY01000005">
    <property type="protein sequence ID" value="SFA92737.1"/>
    <property type="molecule type" value="Genomic_DNA"/>
</dbReference>
<organism evidence="7 8">
    <name type="scientific">Acetitomaculum ruminis DSM 5522</name>
    <dbReference type="NCBI Taxonomy" id="1120918"/>
    <lineage>
        <taxon>Bacteria</taxon>
        <taxon>Bacillati</taxon>
        <taxon>Bacillota</taxon>
        <taxon>Clostridia</taxon>
        <taxon>Lachnospirales</taxon>
        <taxon>Lachnospiraceae</taxon>
        <taxon>Acetitomaculum</taxon>
    </lineage>
</organism>